<evidence type="ECO:0000313" key="1">
    <source>
        <dbReference type="EMBL" id="MQY29056.1"/>
    </source>
</evidence>
<accession>A0A7K0DTJ2</accession>
<dbReference type="GO" id="GO:0019748">
    <property type="term" value="P:secondary metabolic process"/>
    <property type="evidence" value="ECO:0007669"/>
    <property type="project" value="InterPro"/>
</dbReference>
<evidence type="ECO:0000313" key="2">
    <source>
        <dbReference type="Proteomes" id="UP000431401"/>
    </source>
</evidence>
<proteinExistence type="predicted"/>
<comment type="caution">
    <text evidence="1">The sequence shown here is derived from an EMBL/GenBank/DDBJ whole genome shotgun (WGS) entry which is preliminary data.</text>
</comment>
<dbReference type="Gene3D" id="3.90.1200.10">
    <property type="match status" value="1"/>
</dbReference>
<sequence>MIVVPEQFARSVAADAGAVGRSWIEALPGLVGELLERWSGVPDGPVRHGRVGLVIPVRRRDRPPAVLKVSLPRPWNIHEPAAFAAWNGAGAVRLYDRDDDRGAMLLERATTRTLADIADPERAVAIQGALARRLAVTAPPGFPLLSDVVAGWADEIRADSATLGRPLPDHVVDAALATIAELGPDQPNTLVHGDLHDANVLAAEREDWLAIDPKVCVGDPAHDAFTVLFSPRFGPLLNSADPGPSLHRLLEIYCEAAEVDIERARRRTQAGAVWEALRGRRLGEATAIVGAADRLAASLA</sequence>
<keyword evidence="2" id="KW-1185">Reference proteome</keyword>
<dbReference type="InterPro" id="IPR011009">
    <property type="entry name" value="Kinase-like_dom_sf"/>
</dbReference>
<dbReference type="SUPFAM" id="SSF56112">
    <property type="entry name" value="Protein kinase-like (PK-like)"/>
    <property type="match status" value="1"/>
</dbReference>
<evidence type="ECO:0008006" key="3">
    <source>
        <dbReference type="Google" id="ProtNLM"/>
    </source>
</evidence>
<dbReference type="Proteomes" id="UP000431401">
    <property type="component" value="Unassembled WGS sequence"/>
</dbReference>
<reference evidence="1 2" key="1">
    <citation type="submission" date="2019-10" db="EMBL/GenBank/DDBJ databases">
        <title>Nocardia macrotermitis sp. nov. and Nocardia aurantia sp. nov., isolated from the gut of fungus growing-termite Macrotermes natalensis.</title>
        <authorList>
            <person name="Benndorf R."/>
            <person name="Schwitalla J."/>
            <person name="Martin K."/>
            <person name="De Beer W."/>
            <person name="Kaster A.-K."/>
            <person name="Vollmers J."/>
            <person name="Poulsen M."/>
            <person name="Beemelmanns C."/>
        </authorList>
    </citation>
    <scope>NUCLEOTIDE SEQUENCE [LARGE SCALE GENOMIC DNA]</scope>
    <source>
        <strain evidence="1 2">RB56</strain>
    </source>
</reference>
<protein>
    <recommendedName>
        <fullName evidence="3">Kinase</fullName>
    </recommendedName>
</protein>
<dbReference type="AlphaFoldDB" id="A0A7K0DTJ2"/>
<dbReference type="Pfam" id="PF04655">
    <property type="entry name" value="APH_6_hur"/>
    <property type="match status" value="1"/>
</dbReference>
<dbReference type="InterPro" id="IPR006748">
    <property type="entry name" value="NH2Glyco/OHUrea_AB-resist_kin"/>
</dbReference>
<organism evidence="1 2">
    <name type="scientific">Nocardia aurantia</name>
    <dbReference type="NCBI Taxonomy" id="2585199"/>
    <lineage>
        <taxon>Bacteria</taxon>
        <taxon>Bacillati</taxon>
        <taxon>Actinomycetota</taxon>
        <taxon>Actinomycetes</taxon>
        <taxon>Mycobacteriales</taxon>
        <taxon>Nocardiaceae</taxon>
        <taxon>Nocardia</taxon>
    </lineage>
</organism>
<dbReference type="GO" id="GO:0016773">
    <property type="term" value="F:phosphotransferase activity, alcohol group as acceptor"/>
    <property type="evidence" value="ECO:0007669"/>
    <property type="project" value="InterPro"/>
</dbReference>
<dbReference type="RefSeq" id="WP_319943395.1">
    <property type="nucleotide sequence ID" value="NZ_WEGI01000010.1"/>
</dbReference>
<name>A0A7K0DTJ2_9NOCA</name>
<dbReference type="EMBL" id="WEGI01000010">
    <property type="protein sequence ID" value="MQY29056.1"/>
    <property type="molecule type" value="Genomic_DNA"/>
</dbReference>
<gene>
    <name evidence="1" type="ORF">NRB56_46450</name>
</gene>